<protein>
    <submittedName>
        <fullName evidence="2">Uncharacterized protein</fullName>
    </submittedName>
</protein>
<reference evidence="2" key="1">
    <citation type="submission" date="2021-01" db="EMBL/GenBank/DDBJ databases">
        <title>Genomic Encyclopedia of Type Strains, Phase IV (KMG-IV): sequencing the most valuable type-strain genomes for metagenomic binning, comparative biology and taxonomic classification.</title>
        <authorList>
            <person name="Goeker M."/>
        </authorList>
    </citation>
    <scope>NUCLEOTIDE SEQUENCE</scope>
    <source>
        <strain evidence="2">DSM 25523</strain>
    </source>
</reference>
<dbReference type="EMBL" id="JAFBEB010000001">
    <property type="protein sequence ID" value="MBM7588614.1"/>
    <property type="molecule type" value="Genomic_DNA"/>
</dbReference>
<proteinExistence type="predicted"/>
<evidence type="ECO:0000256" key="1">
    <source>
        <dbReference type="SAM" id="Phobius"/>
    </source>
</evidence>
<dbReference type="AlphaFoldDB" id="A0A938XX67"/>
<keyword evidence="1" id="KW-0812">Transmembrane</keyword>
<organism evidence="2 3">
    <name type="scientific">Brevibacillus fulvus</name>
    <dbReference type="NCBI Taxonomy" id="1125967"/>
    <lineage>
        <taxon>Bacteria</taxon>
        <taxon>Bacillati</taxon>
        <taxon>Bacillota</taxon>
        <taxon>Bacilli</taxon>
        <taxon>Bacillales</taxon>
        <taxon>Paenibacillaceae</taxon>
        <taxon>Brevibacillus</taxon>
    </lineage>
</organism>
<accession>A0A938XX67</accession>
<evidence type="ECO:0000313" key="3">
    <source>
        <dbReference type="Proteomes" id="UP000717624"/>
    </source>
</evidence>
<keyword evidence="3" id="KW-1185">Reference proteome</keyword>
<feature type="transmembrane region" description="Helical" evidence="1">
    <location>
        <begin position="12"/>
        <end position="29"/>
    </location>
</feature>
<sequence>MKKSTIALLSKILIVILVLSLVLPAVVYFQT</sequence>
<gene>
    <name evidence="2" type="ORF">JOD01_000200</name>
</gene>
<keyword evidence="1" id="KW-0472">Membrane</keyword>
<name>A0A938XX67_9BACL</name>
<evidence type="ECO:0000313" key="2">
    <source>
        <dbReference type="EMBL" id="MBM7588614.1"/>
    </source>
</evidence>
<keyword evidence="1" id="KW-1133">Transmembrane helix</keyword>
<comment type="caution">
    <text evidence="2">The sequence shown here is derived from an EMBL/GenBank/DDBJ whole genome shotgun (WGS) entry which is preliminary data.</text>
</comment>
<dbReference type="Proteomes" id="UP000717624">
    <property type="component" value="Unassembled WGS sequence"/>
</dbReference>